<accession>A0A377NCC5</accession>
<evidence type="ECO:0000313" key="1">
    <source>
        <dbReference type="EMBL" id="STQ44458.1"/>
    </source>
</evidence>
<dbReference type="Proteomes" id="UP000254304">
    <property type="component" value="Unassembled WGS sequence"/>
</dbReference>
<reference evidence="1 2" key="1">
    <citation type="submission" date="2018-06" db="EMBL/GenBank/DDBJ databases">
        <authorList>
            <consortium name="Pathogen Informatics"/>
            <person name="Doyle S."/>
        </authorList>
    </citation>
    <scope>NUCLEOTIDE SEQUENCE [LARGE SCALE GENOMIC DNA]</scope>
    <source>
        <strain evidence="1 2">NCTC12157</strain>
    </source>
</reference>
<sequence length="31" mass="3597">MIAMIYQGLLFFLKQFRSFSVANVLDVSMLN</sequence>
<protein>
    <submittedName>
        <fullName evidence="1">Uncharacterized protein</fullName>
    </submittedName>
</protein>
<gene>
    <name evidence="1" type="ORF">NCTC12157_02178</name>
</gene>
<proteinExistence type="predicted"/>
<dbReference type="AlphaFoldDB" id="A0A377NCC5"/>
<dbReference type="EMBL" id="UGGO01000001">
    <property type="protein sequence ID" value="STQ44458.1"/>
    <property type="molecule type" value="Genomic_DNA"/>
</dbReference>
<name>A0A377NCC5_9GAMM</name>
<evidence type="ECO:0000313" key="2">
    <source>
        <dbReference type="Proteomes" id="UP000254304"/>
    </source>
</evidence>
<organism evidence="1 2">
    <name type="scientific">Ewingella americana</name>
    <dbReference type="NCBI Taxonomy" id="41202"/>
    <lineage>
        <taxon>Bacteria</taxon>
        <taxon>Pseudomonadati</taxon>
        <taxon>Pseudomonadota</taxon>
        <taxon>Gammaproteobacteria</taxon>
        <taxon>Enterobacterales</taxon>
        <taxon>Yersiniaceae</taxon>
        <taxon>Ewingella</taxon>
    </lineage>
</organism>